<dbReference type="InterPro" id="IPR047128">
    <property type="entry name" value="PhyH"/>
</dbReference>
<dbReference type="Gene3D" id="2.60.120.620">
    <property type="entry name" value="q2cbj1_9rhob like domain"/>
    <property type="match status" value="1"/>
</dbReference>
<dbReference type="GO" id="GO:0048244">
    <property type="term" value="F:phytanoyl-CoA dioxygenase activity"/>
    <property type="evidence" value="ECO:0007669"/>
    <property type="project" value="InterPro"/>
</dbReference>
<dbReference type="GO" id="GO:0001561">
    <property type="term" value="P:fatty acid alpha-oxidation"/>
    <property type="evidence" value="ECO:0007669"/>
    <property type="project" value="InterPro"/>
</dbReference>
<evidence type="ECO:0000313" key="1">
    <source>
        <dbReference type="EMBL" id="KAJ2893292.1"/>
    </source>
</evidence>
<dbReference type="Pfam" id="PF05721">
    <property type="entry name" value="PhyH"/>
    <property type="match status" value="1"/>
</dbReference>
<dbReference type="PANTHER" id="PTHR21308:SF8">
    <property type="entry name" value="PHYTANOYL-COA DIOXYGENASE FAMILY PROTEIN (AFU_ORTHOLOGUE AFUA_2G09620)"/>
    <property type="match status" value="1"/>
</dbReference>
<keyword evidence="2" id="KW-1185">Reference proteome</keyword>
<keyword evidence="1" id="KW-0223">Dioxygenase</keyword>
<dbReference type="EMBL" id="JAKWBI020000627">
    <property type="protein sequence ID" value="KAJ2893292.1"/>
    <property type="molecule type" value="Genomic_DNA"/>
</dbReference>
<comment type="caution">
    <text evidence="1">The sequence shown here is derived from an EMBL/GenBank/DDBJ whole genome shotgun (WGS) entry which is preliminary data.</text>
</comment>
<dbReference type="InterPro" id="IPR008775">
    <property type="entry name" value="Phytyl_CoA_dOase-like"/>
</dbReference>
<accession>A0AAD5RH14</accession>
<dbReference type="Proteomes" id="UP001201980">
    <property type="component" value="Unassembled WGS sequence"/>
</dbReference>
<dbReference type="SUPFAM" id="SSF51197">
    <property type="entry name" value="Clavaminate synthase-like"/>
    <property type="match status" value="1"/>
</dbReference>
<name>A0AAD5RH14_9PEZI</name>
<reference evidence="1" key="1">
    <citation type="submission" date="2022-07" db="EMBL/GenBank/DDBJ databases">
        <title>Draft genome sequence of Zalerion maritima ATCC 34329, a (micro)plastics degrading marine fungus.</title>
        <authorList>
            <person name="Paco A."/>
            <person name="Goncalves M.F.M."/>
            <person name="Rocha-Santos T.A.P."/>
            <person name="Alves A."/>
        </authorList>
    </citation>
    <scope>NUCLEOTIDE SEQUENCE</scope>
    <source>
        <strain evidence="1">ATCC 34329</strain>
    </source>
</reference>
<proteinExistence type="predicted"/>
<evidence type="ECO:0000313" key="2">
    <source>
        <dbReference type="Proteomes" id="UP001201980"/>
    </source>
</evidence>
<dbReference type="AlphaFoldDB" id="A0AAD5RH14"/>
<dbReference type="PANTHER" id="PTHR21308">
    <property type="entry name" value="PHYTANOYL-COA ALPHA-HYDROXYLASE"/>
    <property type="match status" value="1"/>
</dbReference>
<keyword evidence="1" id="KW-0560">Oxidoreductase</keyword>
<protein>
    <submittedName>
        <fullName evidence="1">Phytanoyl-CoA dioxygenase-like protein</fullName>
    </submittedName>
</protein>
<sequence length="389" mass="43056">MAAMSRRLSSNPPSLASFSRLCTQTASKTDYPLAADIQKNIPIYDLSPFSSLSSTQKLDLQDEWRRVLLSGAGVFVASNLYRDNSLLKKANTVFQSIISREKAFGGGGDHFAGTGNNDRIWNAFSKHCLTDPSSFLSYYSNPYLALIASSWLGPGYRITAQVNNVKPGSSPQVSHRDYHLGFQTSSSCSQFPLATQIATQLLTLQGAVAHVDMPLESGPTRLLPFSQGFEEGYMAYRLPEFDDFFLENHVSLPLKQGDGLFFNPALFHAAGRNESKDVNRLANLLQISSVFGKPMEMIDSLPLVEACWAGLREMYEKNGGTMMEEELKAVLQAIGEGYPFPTNLDRRPPRPNGMAPETEQDLIMRCLTEGKSKEDVVRELKGMKEDSKP</sequence>
<gene>
    <name evidence="1" type="ORF">MKZ38_008808</name>
</gene>
<organism evidence="1 2">
    <name type="scientific">Zalerion maritima</name>
    <dbReference type="NCBI Taxonomy" id="339359"/>
    <lineage>
        <taxon>Eukaryota</taxon>
        <taxon>Fungi</taxon>
        <taxon>Dikarya</taxon>
        <taxon>Ascomycota</taxon>
        <taxon>Pezizomycotina</taxon>
        <taxon>Sordariomycetes</taxon>
        <taxon>Lulworthiomycetidae</taxon>
        <taxon>Lulworthiales</taxon>
        <taxon>Lulworthiaceae</taxon>
        <taxon>Zalerion</taxon>
    </lineage>
</organism>